<keyword evidence="2" id="KW-1185">Reference proteome</keyword>
<organism evidence="1 2">
    <name type="scientific">Thermanaerothrix daxensis</name>
    <dbReference type="NCBI Taxonomy" id="869279"/>
    <lineage>
        <taxon>Bacteria</taxon>
        <taxon>Bacillati</taxon>
        <taxon>Chloroflexota</taxon>
        <taxon>Anaerolineae</taxon>
        <taxon>Anaerolineales</taxon>
        <taxon>Anaerolineaceae</taxon>
        <taxon>Thermanaerothrix</taxon>
    </lineage>
</organism>
<comment type="caution">
    <text evidence="1">The sequence shown here is derived from an EMBL/GenBank/DDBJ whole genome shotgun (WGS) entry which is preliminary data.</text>
</comment>
<dbReference type="AlphaFoldDB" id="A0A0P6Y452"/>
<proteinExistence type="predicted"/>
<evidence type="ECO:0000313" key="2">
    <source>
        <dbReference type="Proteomes" id="UP000050544"/>
    </source>
</evidence>
<dbReference type="EMBL" id="LGKO01000002">
    <property type="protein sequence ID" value="KPL83846.1"/>
    <property type="molecule type" value="Genomic_DNA"/>
</dbReference>
<evidence type="ECO:0000313" key="1">
    <source>
        <dbReference type="EMBL" id="KPL83846.1"/>
    </source>
</evidence>
<accession>A0A0P6Y452</accession>
<name>A0A0P6Y452_9CHLR</name>
<reference evidence="1 2" key="1">
    <citation type="submission" date="2015-07" db="EMBL/GenBank/DDBJ databases">
        <title>Whole genome sequence of Thermanaerothrix daxensis DSM 23592.</title>
        <authorList>
            <person name="Hemp J."/>
            <person name="Ward L.M."/>
            <person name="Pace L.A."/>
            <person name="Fischer W.W."/>
        </authorList>
    </citation>
    <scope>NUCLEOTIDE SEQUENCE [LARGE SCALE GENOMIC DNA]</scope>
    <source>
        <strain evidence="1 2">GNS-1</strain>
    </source>
</reference>
<dbReference type="STRING" id="869279.SE15_00965"/>
<sequence length="59" mass="6313">MLSKCLLGYPHIWGVVVGFSNLSAKFKRFLDSLPGDLARLKTKAVNLAGKAFFKVSGGG</sequence>
<gene>
    <name evidence="1" type="ORF">SE15_00965</name>
</gene>
<protein>
    <submittedName>
        <fullName evidence="1">Uncharacterized protein</fullName>
    </submittedName>
</protein>
<dbReference type="Proteomes" id="UP000050544">
    <property type="component" value="Unassembled WGS sequence"/>
</dbReference>